<evidence type="ECO:0000256" key="1">
    <source>
        <dbReference type="SAM" id="MobiDB-lite"/>
    </source>
</evidence>
<proteinExistence type="predicted"/>
<feature type="compositionally biased region" description="Polar residues" evidence="1">
    <location>
        <begin position="343"/>
        <end position="357"/>
    </location>
</feature>
<sequence length="423" mass="44457">MATLDAASNGGGGPLAKKSLRSKRLMRPAGNKQTSNESIPPMPPMDAPAANSTTAKTDEPVAAPDETPLSSADTAYADDPPMQPAKTADDSEYQVSVTDTETLTAGAASRLSTASNASSRSRGSQRRERQKSTASSLANDDADEFVEARTAMTPTTRPRMVSFGSVASDKQKHDFLAGASAQDDDDEEEEAKIMDFENVDLATARQQDDEGEKPSVSRKSSNASYNPFDAYGYVAPSEEDANVPAAAAFTSSSSPPKHDAFSSMTDVFGSAHASHSNDVLTGDVFGSDARDMPSTTAAAEEEPAIDMDTPRSDTYAEHAPASAAAAAELPGEAALPSDIAEPHNQTSELPNQIPSQETHQRTIADGLDQIERTTSPAIQKPPAIDEASLESMHAKLSGHMTETANGSGNSAREYPLGRSTSMR</sequence>
<evidence type="ECO:0000313" key="3">
    <source>
        <dbReference type="Proteomes" id="UP001149813"/>
    </source>
</evidence>
<name>A0A9W7XXF8_9FUNG</name>
<dbReference type="AlphaFoldDB" id="A0A9W7XXF8"/>
<comment type="caution">
    <text evidence="2">The sequence shown here is derived from an EMBL/GenBank/DDBJ whole genome shotgun (WGS) entry which is preliminary data.</text>
</comment>
<feature type="compositionally biased region" description="Polar residues" evidence="1">
    <location>
        <begin position="400"/>
        <end position="410"/>
    </location>
</feature>
<dbReference type="Proteomes" id="UP001149813">
    <property type="component" value="Unassembled WGS sequence"/>
</dbReference>
<protein>
    <submittedName>
        <fullName evidence="2">Uncharacterized protein</fullName>
    </submittedName>
</protein>
<dbReference type="OrthoDB" id="295078at2759"/>
<accession>A0A9W7XXF8</accession>
<feature type="region of interest" description="Disordered" evidence="1">
    <location>
        <begin position="1"/>
        <end position="227"/>
    </location>
</feature>
<dbReference type="EMBL" id="JANBOJ010000279">
    <property type="protein sequence ID" value="KAJ1720244.1"/>
    <property type="molecule type" value="Genomic_DNA"/>
</dbReference>
<feature type="compositionally biased region" description="Polar residues" evidence="1">
    <location>
        <begin position="93"/>
        <end position="103"/>
    </location>
</feature>
<feature type="compositionally biased region" description="Low complexity" evidence="1">
    <location>
        <begin position="148"/>
        <end position="160"/>
    </location>
</feature>
<feature type="compositionally biased region" description="Basic and acidic residues" evidence="1">
    <location>
        <begin position="206"/>
        <end position="215"/>
    </location>
</feature>
<reference evidence="2" key="1">
    <citation type="submission" date="2022-07" db="EMBL/GenBank/DDBJ databases">
        <title>Phylogenomic reconstructions and comparative analyses of Kickxellomycotina fungi.</title>
        <authorList>
            <person name="Reynolds N.K."/>
            <person name="Stajich J.E."/>
            <person name="Barry K."/>
            <person name="Grigoriev I.V."/>
            <person name="Crous P."/>
            <person name="Smith M.E."/>
        </authorList>
    </citation>
    <scope>NUCLEOTIDE SEQUENCE</scope>
    <source>
        <strain evidence="2">NBRC 32514</strain>
    </source>
</reference>
<organism evidence="2 3">
    <name type="scientific">Coemansia erecta</name>
    <dbReference type="NCBI Taxonomy" id="147472"/>
    <lineage>
        <taxon>Eukaryota</taxon>
        <taxon>Fungi</taxon>
        <taxon>Fungi incertae sedis</taxon>
        <taxon>Zoopagomycota</taxon>
        <taxon>Kickxellomycotina</taxon>
        <taxon>Kickxellomycetes</taxon>
        <taxon>Kickxellales</taxon>
        <taxon>Kickxellaceae</taxon>
        <taxon>Coemansia</taxon>
    </lineage>
</organism>
<feature type="compositionally biased region" description="Low complexity" evidence="1">
    <location>
        <begin position="317"/>
        <end position="337"/>
    </location>
</feature>
<evidence type="ECO:0000313" key="2">
    <source>
        <dbReference type="EMBL" id="KAJ1720244.1"/>
    </source>
</evidence>
<feature type="non-terminal residue" evidence="2">
    <location>
        <position position="423"/>
    </location>
</feature>
<gene>
    <name evidence="2" type="ORF">LPJ53_005095</name>
</gene>
<feature type="region of interest" description="Disordered" evidence="1">
    <location>
        <begin position="282"/>
        <end position="423"/>
    </location>
</feature>
<keyword evidence="3" id="KW-1185">Reference proteome</keyword>
<feature type="compositionally biased region" description="Low complexity" evidence="1">
    <location>
        <begin position="107"/>
        <end position="122"/>
    </location>
</feature>